<protein>
    <submittedName>
        <fullName evidence="1">Uncharacterized protein</fullName>
    </submittedName>
</protein>
<accession>A0A6A7B9K6</accession>
<keyword evidence="2" id="KW-1185">Reference proteome</keyword>
<dbReference type="Proteomes" id="UP000799423">
    <property type="component" value="Unassembled WGS sequence"/>
</dbReference>
<evidence type="ECO:0000313" key="2">
    <source>
        <dbReference type="Proteomes" id="UP000799423"/>
    </source>
</evidence>
<organism evidence="1 2">
    <name type="scientific">Plenodomus tracheiphilus IPT5</name>
    <dbReference type="NCBI Taxonomy" id="1408161"/>
    <lineage>
        <taxon>Eukaryota</taxon>
        <taxon>Fungi</taxon>
        <taxon>Dikarya</taxon>
        <taxon>Ascomycota</taxon>
        <taxon>Pezizomycotina</taxon>
        <taxon>Dothideomycetes</taxon>
        <taxon>Pleosporomycetidae</taxon>
        <taxon>Pleosporales</taxon>
        <taxon>Pleosporineae</taxon>
        <taxon>Leptosphaeriaceae</taxon>
        <taxon>Plenodomus</taxon>
    </lineage>
</organism>
<sequence>MIHFEHGYFGVYDPSSDRHGKTAREKLKEDKALLYKMLPEFLLSSLASERTPAEDELTRGLREPSRQRRYQYCCHLLCSSTSTSTPNFVIKSIAPLRNYPTDMHVPGCLEDELPLVVGFILLNAANTVKVKETVEETCMVMKEAVEVFEEMLETGEGKRFVNF</sequence>
<dbReference type="OrthoDB" id="5238236at2759"/>
<dbReference type="EMBL" id="MU006300">
    <property type="protein sequence ID" value="KAF2851882.1"/>
    <property type="molecule type" value="Genomic_DNA"/>
</dbReference>
<proteinExistence type="predicted"/>
<gene>
    <name evidence="1" type="ORF">T440DRAFT_516860</name>
</gene>
<dbReference type="AlphaFoldDB" id="A0A6A7B9K6"/>
<reference evidence="1" key="1">
    <citation type="submission" date="2020-01" db="EMBL/GenBank/DDBJ databases">
        <authorList>
            <consortium name="DOE Joint Genome Institute"/>
            <person name="Haridas S."/>
            <person name="Albert R."/>
            <person name="Binder M."/>
            <person name="Bloem J."/>
            <person name="Labutti K."/>
            <person name="Salamov A."/>
            <person name="Andreopoulos B."/>
            <person name="Baker S.E."/>
            <person name="Barry K."/>
            <person name="Bills G."/>
            <person name="Bluhm B.H."/>
            <person name="Cannon C."/>
            <person name="Castanera R."/>
            <person name="Culley D.E."/>
            <person name="Daum C."/>
            <person name="Ezra D."/>
            <person name="Gonzalez J.B."/>
            <person name="Henrissat B."/>
            <person name="Kuo A."/>
            <person name="Liang C."/>
            <person name="Lipzen A."/>
            <person name="Lutzoni F."/>
            <person name="Magnuson J."/>
            <person name="Mondo S."/>
            <person name="Nolan M."/>
            <person name="Ohm R."/>
            <person name="Pangilinan J."/>
            <person name="Park H.-J."/>
            <person name="Ramirez L."/>
            <person name="Alfaro M."/>
            <person name="Sun H."/>
            <person name="Tritt A."/>
            <person name="Yoshinaga Y."/>
            <person name="Zwiers L.-H."/>
            <person name="Turgeon B.G."/>
            <person name="Goodwin S.B."/>
            <person name="Spatafora J.W."/>
            <person name="Crous P.W."/>
            <person name="Grigoriev I.V."/>
        </authorList>
    </citation>
    <scope>NUCLEOTIDE SEQUENCE</scope>
    <source>
        <strain evidence="1">IPT5</strain>
    </source>
</reference>
<evidence type="ECO:0000313" key="1">
    <source>
        <dbReference type="EMBL" id="KAF2851882.1"/>
    </source>
</evidence>
<name>A0A6A7B9K6_9PLEO</name>